<keyword evidence="4" id="KW-1185">Reference proteome</keyword>
<dbReference type="PANTHER" id="PTHR34479:SF1">
    <property type="entry name" value="COILED-COIL DOMAIN-CONTAINING PROTEIN 30"/>
    <property type="match status" value="1"/>
</dbReference>
<evidence type="ECO:0000313" key="3">
    <source>
        <dbReference type="EMBL" id="KAJ8021659.1"/>
    </source>
</evidence>
<dbReference type="InterPro" id="IPR052825">
    <property type="entry name" value="CCD-Prefoldin_beta-like"/>
</dbReference>
<gene>
    <name evidence="3" type="ORF">HOLleu_38928</name>
</gene>
<protein>
    <submittedName>
        <fullName evidence="3">Uncharacterized protein</fullName>
    </submittedName>
</protein>
<dbReference type="AlphaFoldDB" id="A0A9Q0YJH5"/>
<sequence length="246" mass="28699">MSELSRGLTRVGLDPGRSDAANLKELWKLYEDKEDQLMRMKKSFKETEEYQRKEMKGVESYIENIRKVSQERDAITEELEAENEALKDEVKQLREELNGRKQEIKEILKQDHLVNELKALKEELQEKAMKHKIQEENLKQEYKRQISELEGELEKSVKDCKEKEKKNKDLDGEVKKLKLSLVMEKRRKKKDSERIGDGDSLKGSLHSDSSESKIPVPKVGKDLNALRQGLLKSSEGTTNLDRKVRF</sequence>
<dbReference type="PANTHER" id="PTHR34479">
    <property type="entry name" value="COILED-COIL DOMAIN-CONTAINING PROTEIN 30"/>
    <property type="match status" value="1"/>
</dbReference>
<feature type="region of interest" description="Disordered" evidence="2">
    <location>
        <begin position="182"/>
        <end position="246"/>
    </location>
</feature>
<keyword evidence="1" id="KW-0175">Coiled coil</keyword>
<accession>A0A9Q0YJH5</accession>
<feature type="coiled-coil region" evidence="1">
    <location>
        <begin position="58"/>
        <end position="180"/>
    </location>
</feature>
<dbReference type="Proteomes" id="UP001152320">
    <property type="component" value="Chromosome 21"/>
</dbReference>
<reference evidence="3" key="1">
    <citation type="submission" date="2021-10" db="EMBL/GenBank/DDBJ databases">
        <title>Tropical sea cucumber genome reveals ecological adaptation and Cuvierian tubules defense mechanism.</title>
        <authorList>
            <person name="Chen T."/>
        </authorList>
    </citation>
    <scope>NUCLEOTIDE SEQUENCE</scope>
    <source>
        <strain evidence="3">Nanhai2018</strain>
        <tissue evidence="3">Muscle</tissue>
    </source>
</reference>
<feature type="compositionally biased region" description="Basic and acidic residues" evidence="2">
    <location>
        <begin position="190"/>
        <end position="200"/>
    </location>
</feature>
<evidence type="ECO:0000256" key="1">
    <source>
        <dbReference type="SAM" id="Coils"/>
    </source>
</evidence>
<organism evidence="3 4">
    <name type="scientific">Holothuria leucospilota</name>
    <name type="common">Black long sea cucumber</name>
    <name type="synonym">Mertensiothuria leucospilota</name>
    <dbReference type="NCBI Taxonomy" id="206669"/>
    <lineage>
        <taxon>Eukaryota</taxon>
        <taxon>Metazoa</taxon>
        <taxon>Echinodermata</taxon>
        <taxon>Eleutherozoa</taxon>
        <taxon>Echinozoa</taxon>
        <taxon>Holothuroidea</taxon>
        <taxon>Aspidochirotacea</taxon>
        <taxon>Aspidochirotida</taxon>
        <taxon>Holothuriidae</taxon>
        <taxon>Holothuria</taxon>
    </lineage>
</organism>
<name>A0A9Q0YJH5_HOLLE</name>
<evidence type="ECO:0000313" key="4">
    <source>
        <dbReference type="Proteomes" id="UP001152320"/>
    </source>
</evidence>
<evidence type="ECO:0000256" key="2">
    <source>
        <dbReference type="SAM" id="MobiDB-lite"/>
    </source>
</evidence>
<dbReference type="EMBL" id="JAIZAY010000021">
    <property type="protein sequence ID" value="KAJ8021659.1"/>
    <property type="molecule type" value="Genomic_DNA"/>
</dbReference>
<comment type="caution">
    <text evidence="3">The sequence shown here is derived from an EMBL/GenBank/DDBJ whole genome shotgun (WGS) entry which is preliminary data.</text>
</comment>
<proteinExistence type="predicted"/>
<dbReference type="OrthoDB" id="10007527at2759"/>